<evidence type="ECO:0000256" key="1">
    <source>
        <dbReference type="ARBA" id="ARBA00004613"/>
    </source>
</evidence>
<dbReference type="SUPFAM" id="SSF57501">
    <property type="entry name" value="Cystine-knot cytokines"/>
    <property type="match status" value="1"/>
</dbReference>
<dbReference type="InterPro" id="IPR010345">
    <property type="entry name" value="IL-17_fam"/>
</dbReference>
<gene>
    <name evidence="5" type="ORF">MCOR_17909</name>
</gene>
<dbReference type="Proteomes" id="UP000507470">
    <property type="component" value="Unassembled WGS sequence"/>
</dbReference>
<evidence type="ECO:0000256" key="3">
    <source>
        <dbReference type="ARBA" id="ARBA00022525"/>
    </source>
</evidence>
<proteinExistence type="inferred from homology"/>
<dbReference type="GO" id="GO:0005576">
    <property type="term" value="C:extracellular region"/>
    <property type="evidence" value="ECO:0007669"/>
    <property type="project" value="UniProtKB-SubCell"/>
</dbReference>
<dbReference type="AlphaFoldDB" id="A0A6J8BDN4"/>
<organism evidence="5 6">
    <name type="scientific">Mytilus coruscus</name>
    <name type="common">Sea mussel</name>
    <dbReference type="NCBI Taxonomy" id="42192"/>
    <lineage>
        <taxon>Eukaryota</taxon>
        <taxon>Metazoa</taxon>
        <taxon>Spiralia</taxon>
        <taxon>Lophotrochozoa</taxon>
        <taxon>Mollusca</taxon>
        <taxon>Bivalvia</taxon>
        <taxon>Autobranchia</taxon>
        <taxon>Pteriomorphia</taxon>
        <taxon>Mytilida</taxon>
        <taxon>Mytiloidea</taxon>
        <taxon>Mytilidae</taxon>
        <taxon>Mytilinae</taxon>
        <taxon>Mytilus</taxon>
    </lineage>
</organism>
<dbReference type="Pfam" id="PF06083">
    <property type="entry name" value="IL17"/>
    <property type="match status" value="1"/>
</dbReference>
<keyword evidence="6" id="KW-1185">Reference proteome</keyword>
<evidence type="ECO:0008006" key="7">
    <source>
        <dbReference type="Google" id="ProtNLM"/>
    </source>
</evidence>
<name>A0A6J8BDN4_MYTCO</name>
<sequence>MYYVAAAFSTAIAMSSPCKRPNEATMRKIKSDYLSKRGSYFSDSFNLLYKHYKKTDRQIPAEFKSNRTLNFDWIPKMCPLERNDNPCPHYYVLDVDDNRIPKILLQAKCRCSECSINDGMRKGESSFECAEVFYYPLVMRATKCSGDTNSQMQFEEVLESVSAGCACKRKRLKSKMSVGSIKDRE</sequence>
<dbReference type="EMBL" id="CACVKT020003176">
    <property type="protein sequence ID" value="CAC5382048.1"/>
    <property type="molecule type" value="Genomic_DNA"/>
</dbReference>
<evidence type="ECO:0000313" key="5">
    <source>
        <dbReference type="EMBL" id="CAC5382048.1"/>
    </source>
</evidence>
<comment type="similarity">
    <text evidence="2">Belongs to the IL-17 family.</text>
</comment>
<keyword evidence="4" id="KW-0732">Signal</keyword>
<accession>A0A6J8BDN4</accession>
<dbReference type="GO" id="GO:0005125">
    <property type="term" value="F:cytokine activity"/>
    <property type="evidence" value="ECO:0007669"/>
    <property type="project" value="InterPro"/>
</dbReference>
<evidence type="ECO:0000256" key="4">
    <source>
        <dbReference type="ARBA" id="ARBA00022729"/>
    </source>
</evidence>
<keyword evidence="3" id="KW-0964">Secreted</keyword>
<reference evidence="5 6" key="1">
    <citation type="submission" date="2020-06" db="EMBL/GenBank/DDBJ databases">
        <authorList>
            <person name="Li R."/>
            <person name="Bekaert M."/>
        </authorList>
    </citation>
    <scope>NUCLEOTIDE SEQUENCE [LARGE SCALE GENOMIC DNA]</scope>
    <source>
        <strain evidence="6">wild</strain>
    </source>
</reference>
<protein>
    <recommendedName>
        <fullName evidence="7">Interleukin 17-like protein</fullName>
    </recommendedName>
</protein>
<dbReference type="Gene3D" id="2.10.90.10">
    <property type="entry name" value="Cystine-knot cytokines"/>
    <property type="match status" value="1"/>
</dbReference>
<dbReference type="InterPro" id="IPR029034">
    <property type="entry name" value="Cystine-knot_cytokine"/>
</dbReference>
<evidence type="ECO:0000313" key="6">
    <source>
        <dbReference type="Proteomes" id="UP000507470"/>
    </source>
</evidence>
<comment type="subcellular location">
    <subcellularLocation>
        <location evidence="1">Secreted</location>
    </subcellularLocation>
</comment>
<dbReference type="OrthoDB" id="6093654at2759"/>
<evidence type="ECO:0000256" key="2">
    <source>
        <dbReference type="ARBA" id="ARBA00007236"/>
    </source>
</evidence>